<protein>
    <submittedName>
        <fullName evidence="1">Uncharacterized protein</fullName>
    </submittedName>
</protein>
<keyword evidence="2" id="KW-1185">Reference proteome</keyword>
<organism evidence="1 2">
    <name type="scientific">Beta vulgaris subsp. vulgaris</name>
    <name type="common">Beet</name>
    <dbReference type="NCBI Taxonomy" id="3555"/>
    <lineage>
        <taxon>Eukaryota</taxon>
        <taxon>Viridiplantae</taxon>
        <taxon>Streptophyta</taxon>
        <taxon>Embryophyta</taxon>
        <taxon>Tracheophyta</taxon>
        <taxon>Spermatophyta</taxon>
        <taxon>Magnoliopsida</taxon>
        <taxon>eudicotyledons</taxon>
        <taxon>Gunneridae</taxon>
        <taxon>Pentapetalae</taxon>
        <taxon>Caryophyllales</taxon>
        <taxon>Chenopodiaceae</taxon>
        <taxon>Betoideae</taxon>
        <taxon>Beta</taxon>
    </lineage>
</organism>
<dbReference type="EMBL" id="KQ090549">
    <property type="protein sequence ID" value="KMS95109.1"/>
    <property type="molecule type" value="Genomic_DNA"/>
</dbReference>
<evidence type="ECO:0000313" key="1">
    <source>
        <dbReference type="EMBL" id="KMS95109.1"/>
    </source>
</evidence>
<dbReference type="Proteomes" id="UP000035740">
    <property type="component" value="Unassembled WGS sequence"/>
</dbReference>
<dbReference type="Gramene" id="KMS95109">
    <property type="protein sequence ID" value="KMS95109"/>
    <property type="gene ID" value="BVRB_012420"/>
</dbReference>
<evidence type="ECO:0000313" key="2">
    <source>
        <dbReference type="Proteomes" id="UP000035740"/>
    </source>
</evidence>
<name>A0A0J8B223_BETVV</name>
<sequence length="45" mass="5346">MIETIASRRQLIPDKIPSTYSQEMIDELRDMWVDYLNNQTQDDGD</sequence>
<reference evidence="1 2" key="1">
    <citation type="journal article" date="2014" name="Nature">
        <title>The genome of the recently domesticated crop plant sugar beet (Beta vulgaris).</title>
        <authorList>
            <person name="Dohm J.C."/>
            <person name="Minoche A.E."/>
            <person name="Holtgrawe D."/>
            <person name="Capella-Gutierrez S."/>
            <person name="Zakrzewski F."/>
            <person name="Tafer H."/>
            <person name="Rupp O."/>
            <person name="Sorensen T.R."/>
            <person name="Stracke R."/>
            <person name="Reinhardt R."/>
            <person name="Goesmann A."/>
            <person name="Kraft T."/>
            <person name="Schulz B."/>
            <person name="Stadler P.F."/>
            <person name="Schmidt T."/>
            <person name="Gabaldon T."/>
            <person name="Lehrach H."/>
            <person name="Weisshaar B."/>
            <person name="Himmelbauer H."/>
        </authorList>
    </citation>
    <scope>NUCLEOTIDE SEQUENCE [LARGE SCALE GENOMIC DNA]</scope>
    <source>
        <tissue evidence="1">Taproot</tissue>
    </source>
</reference>
<dbReference type="AlphaFoldDB" id="A0A0J8B223"/>
<accession>A0A0J8B223</accession>
<gene>
    <name evidence="1" type="ORF">BVRB_012420</name>
</gene>
<dbReference type="OrthoDB" id="1869436at2759"/>
<proteinExistence type="predicted"/>